<dbReference type="EMBL" id="MCBS01024992">
    <property type="protein sequence ID" value="RKF71911.1"/>
    <property type="molecule type" value="Genomic_DNA"/>
</dbReference>
<dbReference type="PANTHER" id="PTHR13437">
    <property type="entry name" value="NUCLEOPORIN P58/P45 NUCLEOPORIN-LIKE PROTEIN 1"/>
    <property type="match status" value="1"/>
</dbReference>
<keyword evidence="2" id="KW-0813">Transport</keyword>
<keyword evidence="8" id="KW-0175">Coiled coil</keyword>
<keyword evidence="3" id="KW-0509">mRNA transport</keyword>
<feature type="region of interest" description="Disordered" evidence="9">
    <location>
        <begin position="22"/>
        <end position="180"/>
    </location>
</feature>
<protein>
    <submittedName>
        <fullName evidence="10">Nucleoporin NUP49</fullName>
    </submittedName>
</protein>
<feature type="compositionally biased region" description="Low complexity" evidence="9">
    <location>
        <begin position="107"/>
        <end position="118"/>
    </location>
</feature>
<dbReference type="GO" id="GO:0005643">
    <property type="term" value="C:nuclear pore"/>
    <property type="evidence" value="ECO:0007669"/>
    <property type="project" value="UniProtKB-SubCell"/>
</dbReference>
<gene>
    <name evidence="10" type="ORF">GcM1_249018</name>
</gene>
<organism evidence="10 11">
    <name type="scientific">Golovinomyces cichoracearum</name>
    <dbReference type="NCBI Taxonomy" id="62708"/>
    <lineage>
        <taxon>Eukaryota</taxon>
        <taxon>Fungi</taxon>
        <taxon>Dikarya</taxon>
        <taxon>Ascomycota</taxon>
        <taxon>Pezizomycotina</taxon>
        <taxon>Leotiomycetes</taxon>
        <taxon>Erysiphales</taxon>
        <taxon>Erysiphaceae</taxon>
        <taxon>Golovinomyces</taxon>
    </lineage>
</organism>
<evidence type="ECO:0000313" key="10">
    <source>
        <dbReference type="EMBL" id="RKF71911.1"/>
    </source>
</evidence>
<keyword evidence="4" id="KW-0653">Protein transport</keyword>
<evidence type="ECO:0000256" key="2">
    <source>
        <dbReference type="ARBA" id="ARBA00022448"/>
    </source>
</evidence>
<dbReference type="Pfam" id="PF13634">
    <property type="entry name" value="Nucleoporin_FG"/>
    <property type="match status" value="2"/>
</dbReference>
<evidence type="ECO:0000256" key="5">
    <source>
        <dbReference type="ARBA" id="ARBA00023010"/>
    </source>
</evidence>
<feature type="compositionally biased region" description="Polar residues" evidence="9">
    <location>
        <begin position="155"/>
        <end position="180"/>
    </location>
</feature>
<keyword evidence="6" id="KW-0906">Nuclear pore complex</keyword>
<dbReference type="GO" id="GO:0008139">
    <property type="term" value="F:nuclear localization sequence binding"/>
    <property type="evidence" value="ECO:0007669"/>
    <property type="project" value="InterPro"/>
</dbReference>
<evidence type="ECO:0000256" key="1">
    <source>
        <dbReference type="ARBA" id="ARBA00004567"/>
    </source>
</evidence>
<evidence type="ECO:0000313" key="11">
    <source>
        <dbReference type="Proteomes" id="UP000285326"/>
    </source>
</evidence>
<dbReference type="GO" id="GO:0017056">
    <property type="term" value="F:structural constituent of nuclear pore"/>
    <property type="evidence" value="ECO:0007669"/>
    <property type="project" value="InterPro"/>
</dbReference>
<evidence type="ECO:0000256" key="3">
    <source>
        <dbReference type="ARBA" id="ARBA00022816"/>
    </source>
</evidence>
<proteinExistence type="predicted"/>
<evidence type="ECO:0000256" key="9">
    <source>
        <dbReference type="SAM" id="MobiDB-lite"/>
    </source>
</evidence>
<reference evidence="10 11" key="1">
    <citation type="journal article" date="2018" name="BMC Genomics">
        <title>Comparative genome analyses reveal sequence features reflecting distinct modes of host-adaptation between dicot and monocot powdery mildew.</title>
        <authorList>
            <person name="Wu Y."/>
            <person name="Ma X."/>
            <person name="Pan Z."/>
            <person name="Kale S.D."/>
            <person name="Song Y."/>
            <person name="King H."/>
            <person name="Zhang Q."/>
            <person name="Presley C."/>
            <person name="Deng X."/>
            <person name="Wei C.I."/>
            <person name="Xiao S."/>
        </authorList>
    </citation>
    <scope>NUCLEOTIDE SEQUENCE [LARGE SCALE GENOMIC DNA]</scope>
    <source>
        <strain evidence="10">UMSG1</strain>
    </source>
</reference>
<dbReference type="PANTHER" id="PTHR13437:SF2">
    <property type="entry name" value="NUCLEOPORIN P58_P45"/>
    <property type="match status" value="1"/>
</dbReference>
<feature type="compositionally biased region" description="Polar residues" evidence="9">
    <location>
        <begin position="135"/>
        <end position="146"/>
    </location>
</feature>
<feature type="compositionally biased region" description="Polar residues" evidence="9">
    <location>
        <begin position="55"/>
        <end position="71"/>
    </location>
</feature>
<keyword evidence="5" id="KW-0811">Translocation</keyword>
<dbReference type="Pfam" id="PF21121">
    <property type="entry name" value="Nup49_C"/>
    <property type="match status" value="1"/>
</dbReference>
<dbReference type="InterPro" id="IPR025574">
    <property type="entry name" value="Nucleoporin_FG_rpt"/>
</dbReference>
<dbReference type="Proteomes" id="UP000285326">
    <property type="component" value="Unassembled WGS sequence"/>
</dbReference>
<comment type="caution">
    <text evidence="10">The sequence shown here is derived from an EMBL/GenBank/DDBJ whole genome shotgun (WGS) entry which is preliminary data.</text>
</comment>
<sequence>MFGQPTTTTSKSMFGQPATATSRNLFGQPAASATTTSTGGLFGQPASATTTTSTGSLFSQPATATPTTGNLFGQPAAATTTTSTGSLFGQPASAATTTSSGSLFGQSTAATTTTSAGSLFGQPNAGTTTTSTGSLFGQPTTTTATPGSLFGQPAAATTTSTGNLFGQPASTGNGSVFGQTNQTQNIFGNIGGQNKQTQSLQAETNAGLFGKNSTGGLSLGQNSTQQQQTIPGVLIDTSNIRGTTRFNDLKEELQKQLMEIDTMIQAQIQLKNDCDAIMPAHESQLTQIPIDVEFCQRKLVGVDNAADSDIHAISAVQKLIKNDAEAAKLSFAAIDILKLPPQYHLAGVWSPKNNNRGSSGETEGIVGLFSQTADELSAKLATYQKHISEIEQHLRGVEANSAHQINTLAAKKNGKTFTEESSFDQLAGVLRDFETGLLNIAGKVGETRKGVTALQLNQFFPATSNNRI</sequence>
<name>A0A420IBL6_9PEZI</name>
<feature type="coiled-coil region" evidence="8">
    <location>
        <begin position="373"/>
        <end position="400"/>
    </location>
</feature>
<dbReference type="GO" id="GO:0051028">
    <property type="term" value="P:mRNA transport"/>
    <property type="evidence" value="ECO:0007669"/>
    <property type="project" value="UniProtKB-KW"/>
</dbReference>
<dbReference type="GO" id="GO:0015031">
    <property type="term" value="P:protein transport"/>
    <property type="evidence" value="ECO:0007669"/>
    <property type="project" value="UniProtKB-KW"/>
</dbReference>
<accession>A0A420IBL6</accession>
<evidence type="ECO:0000256" key="8">
    <source>
        <dbReference type="SAM" id="Coils"/>
    </source>
</evidence>
<keyword evidence="7" id="KW-0539">Nucleus</keyword>
<evidence type="ECO:0000256" key="4">
    <source>
        <dbReference type="ARBA" id="ARBA00022927"/>
    </source>
</evidence>
<dbReference type="InterPro" id="IPR024882">
    <property type="entry name" value="NUP58/p45/49"/>
</dbReference>
<comment type="subcellular location">
    <subcellularLocation>
        <location evidence="1">Nucleus</location>
        <location evidence="1">Nuclear pore complex</location>
    </subcellularLocation>
</comment>
<evidence type="ECO:0000256" key="6">
    <source>
        <dbReference type="ARBA" id="ARBA00023132"/>
    </source>
</evidence>
<dbReference type="AlphaFoldDB" id="A0A420IBL6"/>
<evidence type="ECO:0000256" key="7">
    <source>
        <dbReference type="ARBA" id="ARBA00023242"/>
    </source>
</evidence>